<evidence type="ECO:0000256" key="3">
    <source>
        <dbReference type="ARBA" id="ARBA00022691"/>
    </source>
</evidence>
<dbReference type="SUPFAM" id="SSF53335">
    <property type="entry name" value="S-adenosyl-L-methionine-dependent methyltransferases"/>
    <property type="match status" value="1"/>
</dbReference>
<evidence type="ECO:0000256" key="4">
    <source>
        <dbReference type="ARBA" id="ARBA00022884"/>
    </source>
</evidence>
<sequence length="209" mass="23456">MLPIPSFVGEFFRNPATVGSLIPSSRELTNKVIEPIDFATASCIVEYGPGTGVFTDILMQRRKAETVLVLVEVNRRFAQLLRERYSGQPNLHVIHGSAHQTGQYLQKIGVDQVDYVLCGLPFSSLPRRLGWRILEHTRQILLPAGKLILFQYSLQNKKLFGRFFRQLDEAHVLLNLPPAYVLVYEPTPEVPAASARAEEEKLVSSNAGQ</sequence>
<accession>A0ABY4G1H9</accession>
<dbReference type="InterPro" id="IPR001737">
    <property type="entry name" value="KsgA/Erm"/>
</dbReference>
<protein>
    <submittedName>
        <fullName evidence="5">Methyltransferase</fullName>
    </submittedName>
</protein>
<dbReference type="CDD" id="cd02440">
    <property type="entry name" value="AdoMet_MTases"/>
    <property type="match status" value="1"/>
</dbReference>
<reference evidence="5" key="1">
    <citation type="submission" date="2022-04" db="EMBL/GenBank/DDBJ databases">
        <title>Hymenobacter sp. isolated from the air.</title>
        <authorList>
            <person name="Won M."/>
            <person name="Lee C.-M."/>
            <person name="Woen H.-Y."/>
            <person name="Kwon S.-W."/>
        </authorList>
    </citation>
    <scope>NUCLEOTIDE SEQUENCE</scope>
    <source>
        <strain evidence="5">5420S-77</strain>
    </source>
</reference>
<keyword evidence="2" id="KW-0808">Transferase</keyword>
<dbReference type="InterPro" id="IPR029063">
    <property type="entry name" value="SAM-dependent_MTases_sf"/>
</dbReference>
<evidence type="ECO:0000256" key="1">
    <source>
        <dbReference type="ARBA" id="ARBA00022603"/>
    </source>
</evidence>
<dbReference type="GO" id="GO:0032259">
    <property type="term" value="P:methylation"/>
    <property type="evidence" value="ECO:0007669"/>
    <property type="project" value="UniProtKB-KW"/>
</dbReference>
<dbReference type="EMBL" id="CP095061">
    <property type="protein sequence ID" value="UOQ64722.1"/>
    <property type="molecule type" value="Genomic_DNA"/>
</dbReference>
<gene>
    <name evidence="5" type="ORF">MUN86_14215</name>
</gene>
<evidence type="ECO:0000313" key="5">
    <source>
        <dbReference type="EMBL" id="UOQ64722.1"/>
    </source>
</evidence>
<organism evidence="5 6">
    <name type="scientific">Hymenobacter volaticus</name>
    <dbReference type="NCBI Taxonomy" id="2932254"/>
    <lineage>
        <taxon>Bacteria</taxon>
        <taxon>Pseudomonadati</taxon>
        <taxon>Bacteroidota</taxon>
        <taxon>Cytophagia</taxon>
        <taxon>Cytophagales</taxon>
        <taxon>Hymenobacteraceae</taxon>
        <taxon>Hymenobacter</taxon>
    </lineage>
</organism>
<keyword evidence="1 5" id="KW-0489">Methyltransferase</keyword>
<dbReference type="Proteomes" id="UP000830401">
    <property type="component" value="Chromosome"/>
</dbReference>
<keyword evidence="6" id="KW-1185">Reference proteome</keyword>
<dbReference type="Gene3D" id="3.40.50.150">
    <property type="entry name" value="Vaccinia Virus protein VP39"/>
    <property type="match status" value="1"/>
</dbReference>
<name>A0ABY4G1H9_9BACT</name>
<evidence type="ECO:0000256" key="2">
    <source>
        <dbReference type="ARBA" id="ARBA00022679"/>
    </source>
</evidence>
<keyword evidence="4" id="KW-0694">RNA-binding</keyword>
<dbReference type="RefSeq" id="WP_245118684.1">
    <property type="nucleotide sequence ID" value="NZ_CP095061.1"/>
</dbReference>
<dbReference type="GO" id="GO:0008168">
    <property type="term" value="F:methyltransferase activity"/>
    <property type="evidence" value="ECO:0007669"/>
    <property type="project" value="UniProtKB-KW"/>
</dbReference>
<dbReference type="Pfam" id="PF00398">
    <property type="entry name" value="RrnaAD"/>
    <property type="match status" value="1"/>
</dbReference>
<keyword evidence="3" id="KW-0949">S-adenosyl-L-methionine</keyword>
<proteinExistence type="predicted"/>
<evidence type="ECO:0000313" key="6">
    <source>
        <dbReference type="Proteomes" id="UP000830401"/>
    </source>
</evidence>